<gene>
    <name evidence="2" type="ORF">INT44_003558</name>
</gene>
<dbReference type="PANTHER" id="PTHR12864">
    <property type="entry name" value="RAN BINDING PROTEIN 9-RELATED"/>
    <property type="match status" value="1"/>
</dbReference>
<dbReference type="InterPro" id="IPR024964">
    <property type="entry name" value="CTLH/CRA"/>
</dbReference>
<sequence length="285" mass="32442">MRNLDMLNVNTSILDKNGNVILSALNNNTSGVHDCNGNMRDRITESDMEWVSSTDNDTNHERPDHFSRLNGTNNVHNQDRWSQLEARKDLYYAIQKGEIAKAFDLLNEHFPVLTSSADVTNRKVQFRLNCQRFIEIVRLGETLEALKFAQTTLRALSNDLKVNGTPEEIETLSTVSSLIAYQNPEQSPIAKYLDQSYRDETADIVNNAVLGTIYFTLPIYDNDEKVLLILFQCFFFPTELVDLPVETRLEKIVKQMTVVRSETSALSSKDETSIPYDDIGNILQL</sequence>
<dbReference type="InterPro" id="IPR013144">
    <property type="entry name" value="CRA_dom"/>
</dbReference>
<dbReference type="OrthoDB" id="2415936at2759"/>
<evidence type="ECO:0000313" key="2">
    <source>
        <dbReference type="EMBL" id="KAG2180554.1"/>
    </source>
</evidence>
<dbReference type="EMBL" id="JAEPRA010000009">
    <property type="protein sequence ID" value="KAG2180554.1"/>
    <property type="molecule type" value="Genomic_DNA"/>
</dbReference>
<dbReference type="InterPro" id="IPR050618">
    <property type="entry name" value="Ubq-SigPath_Reg"/>
</dbReference>
<reference evidence="2" key="1">
    <citation type="submission" date="2020-12" db="EMBL/GenBank/DDBJ databases">
        <title>Metabolic potential, ecology and presence of endohyphal bacteria is reflected in genomic diversity of Mucoromycotina.</title>
        <authorList>
            <person name="Muszewska A."/>
            <person name="Okrasinska A."/>
            <person name="Steczkiewicz K."/>
            <person name="Drgas O."/>
            <person name="Orlowska M."/>
            <person name="Perlinska-Lenart U."/>
            <person name="Aleksandrzak-Piekarczyk T."/>
            <person name="Szatraj K."/>
            <person name="Zielenkiewicz U."/>
            <person name="Pilsyk S."/>
            <person name="Malc E."/>
            <person name="Mieczkowski P."/>
            <person name="Kruszewska J.S."/>
            <person name="Biernat P."/>
            <person name="Pawlowska J."/>
        </authorList>
    </citation>
    <scope>NUCLEOTIDE SEQUENCE</scope>
    <source>
        <strain evidence="2">WA0000051536</strain>
    </source>
</reference>
<organism evidence="2 3">
    <name type="scientific">Umbelopsis vinacea</name>
    <dbReference type="NCBI Taxonomy" id="44442"/>
    <lineage>
        <taxon>Eukaryota</taxon>
        <taxon>Fungi</taxon>
        <taxon>Fungi incertae sedis</taxon>
        <taxon>Mucoromycota</taxon>
        <taxon>Mucoromycotina</taxon>
        <taxon>Umbelopsidomycetes</taxon>
        <taxon>Umbelopsidales</taxon>
        <taxon>Umbelopsidaceae</taxon>
        <taxon>Umbelopsis</taxon>
    </lineage>
</organism>
<dbReference type="Proteomes" id="UP000612746">
    <property type="component" value="Unassembled WGS sequence"/>
</dbReference>
<keyword evidence="3" id="KW-1185">Reference proteome</keyword>
<dbReference type="SMART" id="SM00668">
    <property type="entry name" value="CTLH"/>
    <property type="match status" value="1"/>
</dbReference>
<comment type="caution">
    <text evidence="2">The sequence shown here is derived from an EMBL/GenBank/DDBJ whole genome shotgun (WGS) entry which is preliminary data.</text>
</comment>
<feature type="domain" description="CTLH" evidence="1">
    <location>
        <begin position="83"/>
        <end position="144"/>
    </location>
</feature>
<dbReference type="PROSITE" id="PS50897">
    <property type="entry name" value="CTLH"/>
    <property type="match status" value="1"/>
</dbReference>
<dbReference type="InterPro" id="IPR006595">
    <property type="entry name" value="CTLH_C"/>
</dbReference>
<dbReference type="Pfam" id="PF10607">
    <property type="entry name" value="CTLH"/>
    <property type="match status" value="1"/>
</dbReference>
<accession>A0A8H7PU08</accession>
<protein>
    <recommendedName>
        <fullName evidence="1">CTLH domain-containing protein</fullName>
    </recommendedName>
</protein>
<evidence type="ECO:0000259" key="1">
    <source>
        <dbReference type="PROSITE" id="PS50897"/>
    </source>
</evidence>
<dbReference type="SMART" id="SM00757">
    <property type="entry name" value="CRA"/>
    <property type="match status" value="1"/>
</dbReference>
<proteinExistence type="predicted"/>
<evidence type="ECO:0000313" key="3">
    <source>
        <dbReference type="Proteomes" id="UP000612746"/>
    </source>
</evidence>
<dbReference type="AlphaFoldDB" id="A0A8H7PU08"/>
<name>A0A8H7PU08_9FUNG</name>